<dbReference type="Proteomes" id="UP000729357">
    <property type="component" value="Unassembled WGS sequence"/>
</dbReference>
<feature type="compositionally biased region" description="Basic and acidic residues" evidence="1">
    <location>
        <begin position="95"/>
        <end position="123"/>
    </location>
</feature>
<dbReference type="EMBL" id="JAHFXS010008885">
    <property type="protein sequence ID" value="KAG9918638.1"/>
    <property type="molecule type" value="Genomic_DNA"/>
</dbReference>
<reference evidence="2" key="1">
    <citation type="journal article" date="2021" name="J Fungi (Basel)">
        <title>Virulence traits and population genomics of the black yeast Aureobasidium melanogenum.</title>
        <authorList>
            <person name="Cernosa A."/>
            <person name="Sun X."/>
            <person name="Gostincar C."/>
            <person name="Fang C."/>
            <person name="Gunde-Cimerman N."/>
            <person name="Song Z."/>
        </authorList>
    </citation>
    <scope>NUCLEOTIDE SEQUENCE</scope>
    <source>
        <strain evidence="2">EXF-9298</strain>
    </source>
</reference>
<comment type="caution">
    <text evidence="2">The sequence shown here is derived from an EMBL/GenBank/DDBJ whole genome shotgun (WGS) entry which is preliminary data.</text>
</comment>
<feature type="region of interest" description="Disordered" evidence="1">
    <location>
        <begin position="1"/>
        <end position="169"/>
    </location>
</feature>
<sequence>MNPAHRDGWPPREDHASLHRTFPGNPPPAHPGAAPSPRTGALPPPSGTADSESLTYHLLTTKSGPFAPFQQAPHNILNPPSPRHQAQAAFPLGRDMPDHRDNIHIKEEQDAVRRDQQRERQHMEQLPPHQAQRGPIHLHQPVAVPPNAVHGPNGLLANAAGGHGQVPNA</sequence>
<name>A0A9P8F0C0_AURME</name>
<feature type="compositionally biased region" description="Low complexity" evidence="1">
    <location>
        <begin position="150"/>
        <end position="160"/>
    </location>
</feature>
<evidence type="ECO:0000313" key="3">
    <source>
        <dbReference type="Proteomes" id="UP000729357"/>
    </source>
</evidence>
<evidence type="ECO:0000313" key="2">
    <source>
        <dbReference type="EMBL" id="KAG9918638.1"/>
    </source>
</evidence>
<feature type="non-terminal residue" evidence="2">
    <location>
        <position position="1"/>
    </location>
</feature>
<reference evidence="2" key="2">
    <citation type="submission" date="2021-08" db="EMBL/GenBank/DDBJ databases">
        <authorList>
            <person name="Gostincar C."/>
            <person name="Sun X."/>
            <person name="Song Z."/>
            <person name="Gunde-Cimerman N."/>
        </authorList>
    </citation>
    <scope>NUCLEOTIDE SEQUENCE</scope>
    <source>
        <strain evidence="2">EXF-9298</strain>
    </source>
</reference>
<keyword evidence="3" id="KW-1185">Reference proteome</keyword>
<feature type="compositionally biased region" description="Basic and acidic residues" evidence="1">
    <location>
        <begin position="1"/>
        <end position="17"/>
    </location>
</feature>
<protein>
    <submittedName>
        <fullName evidence="2">Uncharacterized protein</fullName>
    </submittedName>
</protein>
<organism evidence="2 3">
    <name type="scientific">Aureobasidium melanogenum</name>
    <name type="common">Aureobasidium pullulans var. melanogenum</name>
    <dbReference type="NCBI Taxonomy" id="46634"/>
    <lineage>
        <taxon>Eukaryota</taxon>
        <taxon>Fungi</taxon>
        <taxon>Dikarya</taxon>
        <taxon>Ascomycota</taxon>
        <taxon>Pezizomycotina</taxon>
        <taxon>Dothideomycetes</taxon>
        <taxon>Dothideomycetidae</taxon>
        <taxon>Dothideales</taxon>
        <taxon>Saccotheciaceae</taxon>
        <taxon>Aureobasidium</taxon>
    </lineage>
</organism>
<evidence type="ECO:0000256" key="1">
    <source>
        <dbReference type="SAM" id="MobiDB-lite"/>
    </source>
</evidence>
<proteinExistence type="predicted"/>
<gene>
    <name evidence="2" type="ORF">KCU98_g22602</name>
</gene>
<accession>A0A9P8F0C0</accession>
<feature type="compositionally biased region" description="Polar residues" evidence="1">
    <location>
        <begin position="48"/>
        <end position="63"/>
    </location>
</feature>
<dbReference type="AlphaFoldDB" id="A0A9P8F0C0"/>